<protein>
    <submittedName>
        <fullName evidence="1">Uncharacterized protein</fullName>
    </submittedName>
</protein>
<dbReference type="Proteomes" id="UP001168821">
    <property type="component" value="Unassembled WGS sequence"/>
</dbReference>
<keyword evidence="2" id="KW-1185">Reference proteome</keyword>
<accession>A0AA38HHR3</accession>
<dbReference type="EMBL" id="JALNTZ010004053">
    <property type="protein sequence ID" value="KAJ3615565.1"/>
    <property type="molecule type" value="Genomic_DNA"/>
</dbReference>
<comment type="caution">
    <text evidence="1">The sequence shown here is derived from an EMBL/GenBank/DDBJ whole genome shotgun (WGS) entry which is preliminary data.</text>
</comment>
<reference evidence="1" key="1">
    <citation type="journal article" date="2023" name="G3 (Bethesda)">
        <title>Whole genome assemblies of Zophobas morio and Tenebrio molitor.</title>
        <authorList>
            <person name="Kaur S."/>
            <person name="Stinson S.A."/>
            <person name="diCenzo G.C."/>
        </authorList>
    </citation>
    <scope>NUCLEOTIDE SEQUENCE</scope>
    <source>
        <strain evidence="1">QUZm001</strain>
    </source>
</reference>
<evidence type="ECO:0000313" key="1">
    <source>
        <dbReference type="EMBL" id="KAJ3615565.1"/>
    </source>
</evidence>
<evidence type="ECO:0000313" key="2">
    <source>
        <dbReference type="Proteomes" id="UP001168821"/>
    </source>
</evidence>
<dbReference type="AlphaFoldDB" id="A0AA38HHR3"/>
<gene>
    <name evidence="1" type="ORF">Zmor_016320</name>
</gene>
<sequence>MKKPTLRKGNSLLDRVINSKNAVDIYQSTNQQILDILFPDTNLEPNASGEVQVISPLPRSYTSDGKPIYEHQPSASINIEKGLFYDFANVEQGQANPEGMTLIELFRQVQGLDRNSDANKLLENAITHVIDPKVVEKNRQTYLNNPQ</sequence>
<name>A0AA38HHR3_9CUCU</name>
<proteinExistence type="predicted"/>
<organism evidence="1 2">
    <name type="scientific">Zophobas morio</name>
    <dbReference type="NCBI Taxonomy" id="2755281"/>
    <lineage>
        <taxon>Eukaryota</taxon>
        <taxon>Metazoa</taxon>
        <taxon>Ecdysozoa</taxon>
        <taxon>Arthropoda</taxon>
        <taxon>Hexapoda</taxon>
        <taxon>Insecta</taxon>
        <taxon>Pterygota</taxon>
        <taxon>Neoptera</taxon>
        <taxon>Endopterygota</taxon>
        <taxon>Coleoptera</taxon>
        <taxon>Polyphaga</taxon>
        <taxon>Cucujiformia</taxon>
        <taxon>Tenebrionidae</taxon>
        <taxon>Zophobas</taxon>
    </lineage>
</organism>